<proteinExistence type="predicted"/>
<accession>A0A1I2JZA1</accession>
<keyword evidence="2" id="KW-1185">Reference proteome</keyword>
<organism evidence="1 2">
    <name type="scientific">Thermoflexibacter ruber</name>
    <dbReference type="NCBI Taxonomy" id="1003"/>
    <lineage>
        <taxon>Bacteria</taxon>
        <taxon>Pseudomonadati</taxon>
        <taxon>Bacteroidota</taxon>
        <taxon>Cytophagia</taxon>
        <taxon>Cytophagales</taxon>
        <taxon>Thermoflexibacteraceae</taxon>
        <taxon>Thermoflexibacter</taxon>
    </lineage>
</organism>
<reference evidence="2" key="1">
    <citation type="submission" date="2016-10" db="EMBL/GenBank/DDBJ databases">
        <authorList>
            <person name="Varghese N."/>
            <person name="Submissions S."/>
        </authorList>
    </citation>
    <scope>NUCLEOTIDE SEQUENCE [LARGE SCALE GENOMIC DNA]</scope>
    <source>
        <strain>GEY</strain>
        <strain evidence="2">DSM 9560</strain>
    </source>
</reference>
<dbReference type="AlphaFoldDB" id="A0A1I2JZA1"/>
<gene>
    <name evidence="1" type="ORF">SAMN04488541_10677</name>
</gene>
<evidence type="ECO:0000313" key="1">
    <source>
        <dbReference type="EMBL" id="SFF58161.1"/>
    </source>
</evidence>
<dbReference type="Proteomes" id="UP000199513">
    <property type="component" value="Unassembled WGS sequence"/>
</dbReference>
<evidence type="ECO:0000313" key="2">
    <source>
        <dbReference type="Proteomes" id="UP000199513"/>
    </source>
</evidence>
<dbReference type="RefSeq" id="WP_091549431.1">
    <property type="nucleotide sequence ID" value="NZ_FONY01000067.1"/>
</dbReference>
<name>A0A1I2JZA1_9BACT</name>
<dbReference type="OrthoDB" id="489312at2"/>
<dbReference type="EMBL" id="FONY01000067">
    <property type="protein sequence ID" value="SFF58161.1"/>
    <property type="molecule type" value="Genomic_DNA"/>
</dbReference>
<dbReference type="STRING" id="1003.SAMN04488541_10677"/>
<sequence length="109" mass="12654">MKIEKVYRHGDVVLFKVQDDEPINQKGGVFTKELILEHGEVTGHAHRLAGEVEVVAENEAKKEITFKVLDKAVLTHEEHDRIVLERGIYLKTSQVEYNPFDDMIQWIRD</sequence>
<protein>
    <submittedName>
        <fullName evidence="1">Uncharacterized protein</fullName>
    </submittedName>
</protein>